<organism evidence="1 2">
    <name type="scientific">Catharanthus roseus</name>
    <name type="common">Madagascar periwinkle</name>
    <name type="synonym">Vinca rosea</name>
    <dbReference type="NCBI Taxonomy" id="4058"/>
    <lineage>
        <taxon>Eukaryota</taxon>
        <taxon>Viridiplantae</taxon>
        <taxon>Streptophyta</taxon>
        <taxon>Embryophyta</taxon>
        <taxon>Tracheophyta</taxon>
        <taxon>Spermatophyta</taxon>
        <taxon>Magnoliopsida</taxon>
        <taxon>eudicotyledons</taxon>
        <taxon>Gunneridae</taxon>
        <taxon>Pentapetalae</taxon>
        <taxon>asterids</taxon>
        <taxon>lamiids</taxon>
        <taxon>Gentianales</taxon>
        <taxon>Apocynaceae</taxon>
        <taxon>Rauvolfioideae</taxon>
        <taxon>Vinceae</taxon>
        <taxon>Catharanthinae</taxon>
        <taxon>Catharanthus</taxon>
    </lineage>
</organism>
<sequence>MKNAFRPGYSSGYDHVFGCIRELHCTWLVPHTRASSDGIDVSDSGEWIYLKRGVDRGGCGPISLRGQHIMLCGGVGRLVESQEGLETKVIPRADLVAVPRICSLFLPMIWRVRLFGNRLLIWCLAGVEAALMCLDSLRLPSFARNPHVGSCISVVKINSGRSEAQ</sequence>
<gene>
    <name evidence="1" type="ORF">M9H77_03705</name>
</gene>
<name>A0ACC0CBZ9_CATRO</name>
<reference evidence="2" key="1">
    <citation type="journal article" date="2023" name="Nat. Plants">
        <title>Single-cell RNA sequencing provides a high-resolution roadmap for understanding the multicellular compartmentation of specialized metabolism.</title>
        <authorList>
            <person name="Sun S."/>
            <person name="Shen X."/>
            <person name="Li Y."/>
            <person name="Li Y."/>
            <person name="Wang S."/>
            <person name="Li R."/>
            <person name="Zhang H."/>
            <person name="Shen G."/>
            <person name="Guo B."/>
            <person name="Wei J."/>
            <person name="Xu J."/>
            <person name="St-Pierre B."/>
            <person name="Chen S."/>
            <person name="Sun C."/>
        </authorList>
    </citation>
    <scope>NUCLEOTIDE SEQUENCE [LARGE SCALE GENOMIC DNA]</scope>
</reference>
<dbReference type="Proteomes" id="UP001060085">
    <property type="component" value="Linkage Group LG01"/>
</dbReference>
<evidence type="ECO:0000313" key="1">
    <source>
        <dbReference type="EMBL" id="KAI5682477.1"/>
    </source>
</evidence>
<comment type="caution">
    <text evidence="1">The sequence shown here is derived from an EMBL/GenBank/DDBJ whole genome shotgun (WGS) entry which is preliminary data.</text>
</comment>
<evidence type="ECO:0000313" key="2">
    <source>
        <dbReference type="Proteomes" id="UP001060085"/>
    </source>
</evidence>
<keyword evidence="2" id="KW-1185">Reference proteome</keyword>
<dbReference type="EMBL" id="CM044701">
    <property type="protein sequence ID" value="KAI5682477.1"/>
    <property type="molecule type" value="Genomic_DNA"/>
</dbReference>
<protein>
    <submittedName>
        <fullName evidence="1">Uncharacterized protein</fullName>
    </submittedName>
</protein>
<accession>A0ACC0CBZ9</accession>
<proteinExistence type="predicted"/>